<gene>
    <name evidence="2" type="ORF">H4W31_002982</name>
</gene>
<dbReference type="RefSeq" id="WP_192767204.1">
    <property type="nucleotide sequence ID" value="NZ_JADBEB010000001.1"/>
</dbReference>
<protein>
    <submittedName>
        <fullName evidence="2">Uncharacterized protein</fullName>
    </submittedName>
</protein>
<evidence type="ECO:0000313" key="3">
    <source>
        <dbReference type="Proteomes" id="UP000649753"/>
    </source>
</evidence>
<comment type="caution">
    <text evidence="2">The sequence shown here is derived from an EMBL/GenBank/DDBJ whole genome shotgun (WGS) entry which is preliminary data.</text>
</comment>
<feature type="region of interest" description="Disordered" evidence="1">
    <location>
        <begin position="88"/>
        <end position="108"/>
    </location>
</feature>
<organism evidence="2 3">
    <name type="scientific">Plantactinospora soyae</name>
    <dbReference type="NCBI Taxonomy" id="1544732"/>
    <lineage>
        <taxon>Bacteria</taxon>
        <taxon>Bacillati</taxon>
        <taxon>Actinomycetota</taxon>
        <taxon>Actinomycetes</taxon>
        <taxon>Micromonosporales</taxon>
        <taxon>Micromonosporaceae</taxon>
        <taxon>Plantactinospora</taxon>
    </lineage>
</organism>
<accession>A0A927M3J2</accession>
<name>A0A927M3J2_9ACTN</name>
<evidence type="ECO:0000256" key="1">
    <source>
        <dbReference type="SAM" id="MobiDB-lite"/>
    </source>
</evidence>
<sequence length="191" mass="21303">MKPIPERKPARQLALKLRELKGDIPYARLAKAVHVKPNTLSTMADGTFRGWPSVEQFLLAVQRCGGTISDDDRSECLAYHKIAERLHRERSTATPAPSVENPSSPLPPMTETVVLASPPERSRGSEPEVVLATTDPVDGDDLRWIRDRTAATADDPAASPTRLSLWGRIRTRLGVSRRLVWRTPPRSKRRT</sequence>
<keyword evidence="3" id="KW-1185">Reference proteome</keyword>
<dbReference type="AlphaFoldDB" id="A0A927M3J2"/>
<reference evidence="2" key="1">
    <citation type="submission" date="2020-10" db="EMBL/GenBank/DDBJ databases">
        <title>Sequencing the genomes of 1000 actinobacteria strains.</title>
        <authorList>
            <person name="Klenk H.-P."/>
        </authorList>
    </citation>
    <scope>NUCLEOTIDE SEQUENCE</scope>
    <source>
        <strain evidence="2">DSM 46832</strain>
    </source>
</reference>
<evidence type="ECO:0000313" key="2">
    <source>
        <dbReference type="EMBL" id="MBE1487344.1"/>
    </source>
</evidence>
<dbReference type="EMBL" id="JADBEB010000001">
    <property type="protein sequence ID" value="MBE1487344.1"/>
    <property type="molecule type" value="Genomic_DNA"/>
</dbReference>
<feature type="compositionally biased region" description="Polar residues" evidence="1">
    <location>
        <begin position="92"/>
        <end position="103"/>
    </location>
</feature>
<dbReference type="Proteomes" id="UP000649753">
    <property type="component" value="Unassembled WGS sequence"/>
</dbReference>
<proteinExistence type="predicted"/>